<evidence type="ECO:0000313" key="3">
    <source>
        <dbReference type="Proteomes" id="UP000237438"/>
    </source>
</evidence>
<dbReference type="AlphaFoldDB" id="A0A2S4PL18"/>
<dbReference type="Proteomes" id="UP000237438">
    <property type="component" value="Unassembled WGS sequence"/>
</dbReference>
<sequence>MSVPCTSGKRKQESSYQNLRSQKLDEERISKLTPAFCDELDRINRQHRNHNKPSKPQPQIHPPITQEHLEHITQIARNGGFDLTDLRDHPEPGQDVMELSPTNEGSASRLRPTETTTTRSKNTGPRNSSFRSTLIENGVYPSNYRFPATGKHASSPGNIQDLTEIAIRRRSSLSTEKFTDADFVVFEDFSEDLIAEKDVVDHIIPIIDGTYDIKGYSCCNKPFNNLKLLAPDLCHGSDPEKADSTVRKDLADMIPPSNNKQMPLAPNFFLEVKSGKGNPDVADLQALHTGALGERGILALRVWRREGLGLDNKAHTITVTYAKKYNRRIDLENVSDDDIIGYIRFKCGQYKREEWFDEDLWETFAYDFENFNLEHWKKAEKGALQSLRKTLRSAGVNVQKDEVNVWDALAYMVNSKIFPPWTEDQIKKTLKDKSFKFTSGKILWLLENDYGHEGPEIKPKLITVHSDDTRKEESLKAPVTQESTAITLQSHHQQSNNLVDIGRQSGNLSKIYTEDMKYSGENDNFAYKLMIFNDNCSRAGVAPENFTKVFPTMLKGLAFDFYYANISSIPKTFDDVCKLFQDYFEGEEYKRGVLEKWNNVNLQSTTKQFSNKSTIECLQLM</sequence>
<evidence type="ECO:0000256" key="1">
    <source>
        <dbReference type="SAM" id="MobiDB-lite"/>
    </source>
</evidence>
<gene>
    <name evidence="2" type="ORF">EPUL_005350</name>
</gene>
<proteinExistence type="predicted"/>
<dbReference type="EMBL" id="PEDP01002354">
    <property type="protein sequence ID" value="POS82713.1"/>
    <property type="molecule type" value="Genomic_DNA"/>
</dbReference>
<feature type="compositionally biased region" description="Polar residues" evidence="1">
    <location>
        <begin position="113"/>
        <end position="131"/>
    </location>
</feature>
<evidence type="ECO:0000313" key="2">
    <source>
        <dbReference type="EMBL" id="POS82713.1"/>
    </source>
</evidence>
<dbReference type="STRING" id="225359.A0A2S4PL18"/>
<dbReference type="OrthoDB" id="3593474at2759"/>
<organism evidence="2 3">
    <name type="scientific">Erysiphe pulchra</name>
    <dbReference type="NCBI Taxonomy" id="225359"/>
    <lineage>
        <taxon>Eukaryota</taxon>
        <taxon>Fungi</taxon>
        <taxon>Dikarya</taxon>
        <taxon>Ascomycota</taxon>
        <taxon>Pezizomycotina</taxon>
        <taxon>Leotiomycetes</taxon>
        <taxon>Erysiphales</taxon>
        <taxon>Erysiphaceae</taxon>
        <taxon>Erysiphe</taxon>
    </lineage>
</organism>
<feature type="region of interest" description="Disordered" evidence="1">
    <location>
        <begin position="1"/>
        <end position="27"/>
    </location>
</feature>
<accession>A0A2S4PL18</accession>
<reference evidence="2 3" key="1">
    <citation type="submission" date="2017-10" db="EMBL/GenBank/DDBJ databases">
        <title>Development of genomic resources for the powdery mildew, Erysiphe pulchra.</title>
        <authorList>
            <person name="Wadl P.A."/>
            <person name="Mack B.M."/>
            <person name="Moore G."/>
            <person name="Beltz S.B."/>
        </authorList>
    </citation>
    <scope>NUCLEOTIDE SEQUENCE [LARGE SCALE GENOMIC DNA]</scope>
    <source>
        <strain evidence="2">Cflorida</strain>
    </source>
</reference>
<name>A0A2S4PL18_9PEZI</name>
<keyword evidence="3" id="KW-1185">Reference proteome</keyword>
<protein>
    <submittedName>
        <fullName evidence="2">Uncharacterized protein</fullName>
    </submittedName>
</protein>
<feature type="non-terminal residue" evidence="2">
    <location>
        <position position="621"/>
    </location>
</feature>
<comment type="caution">
    <text evidence="2">The sequence shown here is derived from an EMBL/GenBank/DDBJ whole genome shotgun (WGS) entry which is preliminary data.</text>
</comment>
<feature type="region of interest" description="Disordered" evidence="1">
    <location>
        <begin position="89"/>
        <end position="131"/>
    </location>
</feature>